<dbReference type="OrthoDB" id="1733332at2759"/>
<dbReference type="GO" id="GO:0005978">
    <property type="term" value="P:glycogen biosynthetic process"/>
    <property type="evidence" value="ECO:0007669"/>
    <property type="project" value="InterPro"/>
</dbReference>
<dbReference type="PROSITE" id="PS00810">
    <property type="entry name" value="ADP_GLC_PYROPHOSPH_3"/>
    <property type="match status" value="1"/>
</dbReference>
<sequence length="236" mass="24919">MAHRPVVYVAHSAEAFAEKPKTQAELDSMKVDTTVLGLTPEESAEKPYIASMGIYVFKKSVLVKLLNETFAKANDFGGEIIPQPATFEFYDPQSPIYTSPRVLPPATVRNCKLTDAIIAQGSFVSDSTISNAVVGIRSIIGAGCTIQDALVMGADYYESDEQRAALLAAGGVPVGIGAGSIISNAIVDKNARVGKNVQIINKEGVTEGTRASEGIYIRSGIVVIAKGTTVPDNSII</sequence>
<dbReference type="Pfam" id="PF25247">
    <property type="entry name" value="LbH_GLGC"/>
    <property type="match status" value="1"/>
</dbReference>
<keyword evidence="6 10" id="KW-0548">Nucleotidyltransferase</keyword>
<keyword evidence="4" id="KW-0021">Allosteric enzyme</keyword>
<dbReference type="AlphaFoldDB" id="A0A2J7ZUP8"/>
<dbReference type="Gene3D" id="2.160.10.10">
    <property type="entry name" value="Hexapeptide repeat proteins"/>
    <property type="match status" value="1"/>
</dbReference>
<dbReference type="SUPFAM" id="SSF53448">
    <property type="entry name" value="Nucleotide-diphospho-sugar transferases"/>
    <property type="match status" value="1"/>
</dbReference>
<keyword evidence="5 10" id="KW-0808">Transferase</keyword>
<dbReference type="InterPro" id="IPR011004">
    <property type="entry name" value="Trimer_LpxA-like_sf"/>
</dbReference>
<dbReference type="CDD" id="cd04651">
    <property type="entry name" value="LbH_G1P_AT_C"/>
    <property type="match status" value="1"/>
</dbReference>
<comment type="catalytic activity">
    <reaction evidence="1">
        <text>alpha-D-glucose 1-phosphate + ATP + H(+) = ADP-alpha-D-glucose + diphosphate</text>
        <dbReference type="Rhea" id="RHEA:12120"/>
        <dbReference type="ChEBI" id="CHEBI:15378"/>
        <dbReference type="ChEBI" id="CHEBI:30616"/>
        <dbReference type="ChEBI" id="CHEBI:33019"/>
        <dbReference type="ChEBI" id="CHEBI:57498"/>
        <dbReference type="ChEBI" id="CHEBI:58601"/>
        <dbReference type="EC" id="2.7.7.27"/>
    </reaction>
</comment>
<name>A0A2J7ZUP8_9CHLO</name>
<evidence type="ECO:0000313" key="10">
    <source>
        <dbReference type="EMBL" id="PNH04003.1"/>
    </source>
</evidence>
<evidence type="ECO:0000313" key="11">
    <source>
        <dbReference type="Proteomes" id="UP000236333"/>
    </source>
</evidence>
<evidence type="ECO:0000259" key="9">
    <source>
        <dbReference type="Pfam" id="PF00483"/>
    </source>
</evidence>
<dbReference type="SUPFAM" id="SSF51161">
    <property type="entry name" value="Trimeric LpxA-like enzymes"/>
    <property type="match status" value="1"/>
</dbReference>
<dbReference type="Pfam" id="PF00483">
    <property type="entry name" value="NTP_transferase"/>
    <property type="match status" value="1"/>
</dbReference>
<keyword evidence="11" id="KW-1185">Reference proteome</keyword>
<evidence type="ECO:0000256" key="5">
    <source>
        <dbReference type="ARBA" id="ARBA00022679"/>
    </source>
</evidence>
<keyword evidence="7" id="KW-0547">Nucleotide-binding</keyword>
<evidence type="ECO:0000256" key="8">
    <source>
        <dbReference type="ARBA" id="ARBA00022840"/>
    </source>
</evidence>
<dbReference type="InterPro" id="IPR005835">
    <property type="entry name" value="NTP_transferase_dom"/>
</dbReference>
<evidence type="ECO:0000256" key="2">
    <source>
        <dbReference type="ARBA" id="ARBA00010443"/>
    </source>
</evidence>
<feature type="domain" description="Nucleotidyl transferase" evidence="9">
    <location>
        <begin position="12"/>
        <end position="83"/>
    </location>
</feature>
<gene>
    <name evidence="10" type="ORF">TSOC_009867</name>
</gene>
<dbReference type="PANTHER" id="PTHR43523">
    <property type="entry name" value="GLUCOSE-1-PHOSPHATE ADENYLYLTRANSFERASE-RELATED"/>
    <property type="match status" value="1"/>
</dbReference>
<dbReference type="Proteomes" id="UP000236333">
    <property type="component" value="Unassembled WGS sequence"/>
</dbReference>
<organism evidence="10 11">
    <name type="scientific">Tetrabaena socialis</name>
    <dbReference type="NCBI Taxonomy" id="47790"/>
    <lineage>
        <taxon>Eukaryota</taxon>
        <taxon>Viridiplantae</taxon>
        <taxon>Chlorophyta</taxon>
        <taxon>core chlorophytes</taxon>
        <taxon>Chlorophyceae</taxon>
        <taxon>CS clade</taxon>
        <taxon>Chlamydomonadales</taxon>
        <taxon>Tetrabaenaceae</taxon>
        <taxon>Tetrabaena</taxon>
    </lineage>
</organism>
<dbReference type="InterPro" id="IPR005836">
    <property type="entry name" value="ADP_Glu_pyroP_CS"/>
</dbReference>
<comment type="caution">
    <text evidence="10">The sequence shown here is derived from an EMBL/GenBank/DDBJ whole genome shotgun (WGS) entry which is preliminary data.</text>
</comment>
<dbReference type="InterPro" id="IPR029044">
    <property type="entry name" value="Nucleotide-diphossugar_trans"/>
</dbReference>
<accession>A0A2J7ZUP8</accession>
<evidence type="ECO:0000256" key="7">
    <source>
        <dbReference type="ARBA" id="ARBA00022741"/>
    </source>
</evidence>
<evidence type="ECO:0000256" key="3">
    <source>
        <dbReference type="ARBA" id="ARBA00012460"/>
    </source>
</evidence>
<proteinExistence type="inferred from homology"/>
<evidence type="ECO:0000256" key="4">
    <source>
        <dbReference type="ARBA" id="ARBA00022533"/>
    </source>
</evidence>
<evidence type="ECO:0000256" key="6">
    <source>
        <dbReference type="ARBA" id="ARBA00022695"/>
    </source>
</evidence>
<dbReference type="InterPro" id="IPR011831">
    <property type="entry name" value="ADP-Glc_PPase"/>
</dbReference>
<dbReference type="Gene3D" id="3.90.550.10">
    <property type="entry name" value="Spore Coat Polysaccharide Biosynthesis Protein SpsA, Chain A"/>
    <property type="match status" value="1"/>
</dbReference>
<dbReference type="GO" id="GO:0005524">
    <property type="term" value="F:ATP binding"/>
    <property type="evidence" value="ECO:0007669"/>
    <property type="project" value="UniProtKB-KW"/>
</dbReference>
<dbReference type="EC" id="2.7.7.27" evidence="3"/>
<dbReference type="GO" id="GO:0008878">
    <property type="term" value="F:glucose-1-phosphate adenylyltransferase activity"/>
    <property type="evidence" value="ECO:0007669"/>
    <property type="project" value="UniProtKB-EC"/>
</dbReference>
<evidence type="ECO:0000256" key="1">
    <source>
        <dbReference type="ARBA" id="ARBA00000956"/>
    </source>
</evidence>
<keyword evidence="8" id="KW-0067">ATP-binding</keyword>
<comment type="similarity">
    <text evidence="2">Belongs to the bacterial/plant glucose-1-phosphate adenylyltransferase family.</text>
</comment>
<reference evidence="10 11" key="1">
    <citation type="journal article" date="2017" name="Mol. Biol. Evol.">
        <title>The 4-celled Tetrabaena socialis nuclear genome reveals the essential components for genetic control of cell number at the origin of multicellularity in the volvocine lineage.</title>
        <authorList>
            <person name="Featherston J."/>
            <person name="Arakaki Y."/>
            <person name="Hanschen E.R."/>
            <person name="Ferris P.J."/>
            <person name="Michod R.E."/>
            <person name="Olson B.J.S.C."/>
            <person name="Nozaki H."/>
            <person name="Durand P.M."/>
        </authorList>
    </citation>
    <scope>NUCLEOTIDE SEQUENCE [LARGE SCALE GENOMIC DNA]</scope>
    <source>
        <strain evidence="10 11">NIES-571</strain>
    </source>
</reference>
<dbReference type="EMBL" id="PGGS01000435">
    <property type="protein sequence ID" value="PNH04003.1"/>
    <property type="molecule type" value="Genomic_DNA"/>
</dbReference>
<dbReference type="PANTHER" id="PTHR43523:SF12">
    <property type="entry name" value="GLUCOSE-1-PHOSPHATE ADENYLYLTRANSFERASE LARGE SUBUNIT 1, CHLOROPLASTIC-RELATED"/>
    <property type="match status" value="1"/>
</dbReference>
<protein>
    <recommendedName>
        <fullName evidence="3">glucose-1-phosphate adenylyltransferase</fullName>
        <ecNumber evidence="3">2.7.7.27</ecNumber>
    </recommendedName>
</protein>